<organism evidence="1 2">
    <name type="scientific">Catharanthus roseus</name>
    <name type="common">Madagascar periwinkle</name>
    <name type="synonym">Vinca rosea</name>
    <dbReference type="NCBI Taxonomy" id="4058"/>
    <lineage>
        <taxon>Eukaryota</taxon>
        <taxon>Viridiplantae</taxon>
        <taxon>Streptophyta</taxon>
        <taxon>Embryophyta</taxon>
        <taxon>Tracheophyta</taxon>
        <taxon>Spermatophyta</taxon>
        <taxon>Magnoliopsida</taxon>
        <taxon>eudicotyledons</taxon>
        <taxon>Gunneridae</taxon>
        <taxon>Pentapetalae</taxon>
        <taxon>asterids</taxon>
        <taxon>lamiids</taxon>
        <taxon>Gentianales</taxon>
        <taxon>Apocynaceae</taxon>
        <taxon>Rauvolfioideae</taxon>
        <taxon>Vinceae</taxon>
        <taxon>Catharanthinae</taxon>
        <taxon>Catharanthus</taxon>
    </lineage>
</organism>
<gene>
    <name evidence="1" type="ORF">M9H77_20760</name>
</gene>
<dbReference type="Proteomes" id="UP001060085">
    <property type="component" value="Linkage Group LG05"/>
</dbReference>
<name>A0ACC0AKF2_CATRO</name>
<keyword evidence="2" id="KW-1185">Reference proteome</keyword>
<evidence type="ECO:0000313" key="2">
    <source>
        <dbReference type="Proteomes" id="UP001060085"/>
    </source>
</evidence>
<sequence>MEGGNTKSSGKAPRFRTFTTNISPLSLNPQNFVGRGINHHQQKSPIFDPYASSESCSDSPNLDSPLIRYLLWSSGSSGGSEGRATGRSRGGFSSPFPLASIENFETPPIRSTPVFKTPVKVEEDVLVMDGILVDSIESKNNPKASGYNVRVRPSRTSFDSGGKSSSSFSSSSAGSENKVYKLEKCQSWEDSGTCRFGSKCYFAHGNEELRPSHLLTKNKSEEKLCKSFSSGSCTYGAKCRFVHHQVKAALSSIEPPLAPKASNTTPAANSPISLGKTISTKNNETTTAALTSTDWSPLDDGIAIDLPSASGEKTPSKEDVNAHIQTLLSGPSVKPRLPVFTEFCPAE</sequence>
<dbReference type="EMBL" id="CM044705">
    <property type="protein sequence ID" value="KAI5661437.1"/>
    <property type="molecule type" value="Genomic_DNA"/>
</dbReference>
<proteinExistence type="predicted"/>
<accession>A0ACC0AKF2</accession>
<protein>
    <submittedName>
        <fullName evidence="1">Uncharacterized protein</fullName>
    </submittedName>
</protein>
<evidence type="ECO:0000313" key="1">
    <source>
        <dbReference type="EMBL" id="KAI5661437.1"/>
    </source>
</evidence>
<comment type="caution">
    <text evidence="1">The sequence shown here is derived from an EMBL/GenBank/DDBJ whole genome shotgun (WGS) entry which is preliminary data.</text>
</comment>
<reference evidence="2" key="1">
    <citation type="journal article" date="2023" name="Nat. Plants">
        <title>Single-cell RNA sequencing provides a high-resolution roadmap for understanding the multicellular compartmentation of specialized metabolism.</title>
        <authorList>
            <person name="Sun S."/>
            <person name="Shen X."/>
            <person name="Li Y."/>
            <person name="Li Y."/>
            <person name="Wang S."/>
            <person name="Li R."/>
            <person name="Zhang H."/>
            <person name="Shen G."/>
            <person name="Guo B."/>
            <person name="Wei J."/>
            <person name="Xu J."/>
            <person name="St-Pierre B."/>
            <person name="Chen S."/>
            <person name="Sun C."/>
        </authorList>
    </citation>
    <scope>NUCLEOTIDE SEQUENCE [LARGE SCALE GENOMIC DNA]</scope>
</reference>